<evidence type="ECO:0000259" key="2">
    <source>
        <dbReference type="PROSITE" id="PS50879"/>
    </source>
</evidence>
<dbReference type="SUPFAM" id="SSF53098">
    <property type="entry name" value="Ribonuclease H-like"/>
    <property type="match status" value="1"/>
</dbReference>
<dbReference type="InterPro" id="IPR011234">
    <property type="entry name" value="Fumarylacetoacetase-like_C"/>
</dbReference>
<dbReference type="GO" id="GO:0018773">
    <property type="term" value="F:acetylpyruvate hydrolase activity"/>
    <property type="evidence" value="ECO:0007669"/>
    <property type="project" value="TreeGrafter"/>
</dbReference>
<dbReference type="InterPro" id="IPR036397">
    <property type="entry name" value="RNaseH_sf"/>
</dbReference>
<accession>A0A381SNR9</accession>
<name>A0A381SNR9_9ZZZZ</name>
<protein>
    <recommendedName>
        <fullName evidence="2">RNase H type-1 domain-containing protein</fullName>
    </recommendedName>
</protein>
<dbReference type="AlphaFoldDB" id="A0A381SNR9"/>
<dbReference type="PROSITE" id="PS50879">
    <property type="entry name" value="RNASE_H_1"/>
    <property type="match status" value="1"/>
</dbReference>
<keyword evidence="1" id="KW-0479">Metal-binding</keyword>
<dbReference type="Pfam" id="PF01557">
    <property type="entry name" value="FAA_hydrolase"/>
    <property type="match status" value="1"/>
</dbReference>
<dbReference type="GO" id="GO:0003676">
    <property type="term" value="F:nucleic acid binding"/>
    <property type="evidence" value="ECO:0007669"/>
    <property type="project" value="InterPro"/>
</dbReference>
<dbReference type="PANTHER" id="PTHR11820:SF7">
    <property type="entry name" value="ACYLPYRUVASE FAHD1, MITOCHONDRIAL"/>
    <property type="match status" value="1"/>
</dbReference>
<dbReference type="SUPFAM" id="SSF56529">
    <property type="entry name" value="FAH"/>
    <property type="match status" value="1"/>
</dbReference>
<gene>
    <name evidence="3" type="ORF">METZ01_LOCUS58490</name>
</gene>
<dbReference type="Gene3D" id="3.30.420.10">
    <property type="entry name" value="Ribonuclease H-like superfamily/Ribonuclease H"/>
    <property type="match status" value="1"/>
</dbReference>
<dbReference type="PANTHER" id="PTHR11820">
    <property type="entry name" value="ACYLPYRUVASE"/>
    <property type="match status" value="1"/>
</dbReference>
<dbReference type="EMBL" id="UINC01003361">
    <property type="protein sequence ID" value="SVA05636.1"/>
    <property type="molecule type" value="Genomic_DNA"/>
</dbReference>
<dbReference type="GO" id="GO:0046872">
    <property type="term" value="F:metal ion binding"/>
    <property type="evidence" value="ECO:0007669"/>
    <property type="project" value="UniProtKB-KW"/>
</dbReference>
<dbReference type="Gene3D" id="3.90.850.10">
    <property type="entry name" value="Fumarylacetoacetase-like, C-terminal domain"/>
    <property type="match status" value="1"/>
</dbReference>
<dbReference type="Pfam" id="PF13456">
    <property type="entry name" value="RVT_3"/>
    <property type="match status" value="1"/>
</dbReference>
<dbReference type="InterPro" id="IPR012337">
    <property type="entry name" value="RNaseH-like_sf"/>
</dbReference>
<dbReference type="InterPro" id="IPR036663">
    <property type="entry name" value="Fumarylacetoacetase_C_sf"/>
</dbReference>
<reference evidence="3" key="1">
    <citation type="submission" date="2018-05" db="EMBL/GenBank/DDBJ databases">
        <authorList>
            <person name="Lanie J.A."/>
            <person name="Ng W.-L."/>
            <person name="Kazmierczak K.M."/>
            <person name="Andrzejewski T.M."/>
            <person name="Davidsen T.M."/>
            <person name="Wayne K.J."/>
            <person name="Tettelin H."/>
            <person name="Glass J.I."/>
            <person name="Rusch D."/>
            <person name="Podicherti R."/>
            <person name="Tsui H.-C.T."/>
            <person name="Winkler M.E."/>
        </authorList>
    </citation>
    <scope>NUCLEOTIDE SEQUENCE</scope>
</reference>
<evidence type="ECO:0000313" key="3">
    <source>
        <dbReference type="EMBL" id="SVA05636.1"/>
    </source>
</evidence>
<dbReference type="InterPro" id="IPR002156">
    <property type="entry name" value="RNaseH_domain"/>
</dbReference>
<proteinExistence type="predicted"/>
<feature type="domain" description="RNase H type-1" evidence="2">
    <location>
        <begin position="224"/>
        <end position="355"/>
    </location>
</feature>
<organism evidence="3">
    <name type="scientific">marine metagenome</name>
    <dbReference type="NCBI Taxonomy" id="408172"/>
    <lineage>
        <taxon>unclassified sequences</taxon>
        <taxon>metagenomes</taxon>
        <taxon>ecological metagenomes</taxon>
    </lineage>
</organism>
<dbReference type="CDD" id="cd09279">
    <property type="entry name" value="RNase_HI_like"/>
    <property type="match status" value="1"/>
</dbReference>
<sequence length="358" mass="40899">MVKNNYSVLINNKYVEVSNIYAVGRNYIDHAKEMKSEVGKDPIFFQKALTSLSKSPTIILPNKREIHHELEVVILLGESGENISTNNAMDYIQGIGLGLDLTDRKLQSELKRKSLPWFISKSFKGSAVVSEFYQWDKSKWNNKFWLKRNNVIVQSGKIIEMVFSIKELISYLSRRIPLLNGDLIFTGTPSGVGTIIQGDKLEMGLGKKSFMKIDVIDYVSMRDELKSYSLYVDGAADLHSKTAGIGGVFYNNADEEIYRFSEYLDDATNNEAEYTALIKGLKYGLELKLININIYSDSELIVKQINGDYKVKNDRMKKLHHTVLNLLEQYDSWVINHIMRDKNIIADKLSKDGRKKGR</sequence>
<dbReference type="GO" id="GO:0004523">
    <property type="term" value="F:RNA-DNA hybrid ribonuclease activity"/>
    <property type="evidence" value="ECO:0007669"/>
    <property type="project" value="InterPro"/>
</dbReference>
<evidence type="ECO:0000256" key="1">
    <source>
        <dbReference type="ARBA" id="ARBA00022723"/>
    </source>
</evidence>